<protein>
    <submittedName>
        <fullName evidence="3">PTS system mannose-specific IIA component</fullName>
    </submittedName>
</protein>
<dbReference type="Proteomes" id="UP001230220">
    <property type="component" value="Unassembled WGS sequence"/>
</dbReference>
<keyword evidence="4" id="KW-1185">Reference proteome</keyword>
<dbReference type="InterPro" id="IPR036662">
    <property type="entry name" value="PTS_EIIA_man-typ_sf"/>
</dbReference>
<evidence type="ECO:0000256" key="1">
    <source>
        <dbReference type="ARBA" id="ARBA00022679"/>
    </source>
</evidence>
<dbReference type="InterPro" id="IPR051471">
    <property type="entry name" value="Bacterial_PTS_sugar_comp"/>
</dbReference>
<proteinExistence type="predicted"/>
<comment type="caution">
    <text evidence="3">The sequence shown here is derived from an EMBL/GenBank/DDBJ whole genome shotgun (WGS) entry which is preliminary data.</text>
</comment>
<organism evidence="3 4">
    <name type="scientific">Breznakia pachnodae</name>
    <dbReference type="NCBI Taxonomy" id="265178"/>
    <lineage>
        <taxon>Bacteria</taxon>
        <taxon>Bacillati</taxon>
        <taxon>Bacillota</taxon>
        <taxon>Erysipelotrichia</taxon>
        <taxon>Erysipelotrichales</taxon>
        <taxon>Erysipelotrichaceae</taxon>
        <taxon>Breznakia</taxon>
    </lineage>
</organism>
<dbReference type="Pfam" id="PF03610">
    <property type="entry name" value="EIIA-man"/>
    <property type="match status" value="1"/>
</dbReference>
<evidence type="ECO:0000313" key="4">
    <source>
        <dbReference type="Proteomes" id="UP001230220"/>
    </source>
</evidence>
<evidence type="ECO:0000313" key="3">
    <source>
        <dbReference type="EMBL" id="MDQ0360171.1"/>
    </source>
</evidence>
<dbReference type="Gene3D" id="3.40.50.510">
    <property type="entry name" value="Phosphotransferase system, mannose-type IIA component"/>
    <property type="match status" value="1"/>
</dbReference>
<feature type="domain" description="PTS EIIA type-4" evidence="2">
    <location>
        <begin position="2"/>
        <end position="123"/>
    </location>
</feature>
<dbReference type="EMBL" id="JAUSUR010000001">
    <property type="protein sequence ID" value="MDQ0360171.1"/>
    <property type="molecule type" value="Genomic_DNA"/>
</dbReference>
<dbReference type="PANTHER" id="PTHR33799:SF1">
    <property type="entry name" value="PTS SYSTEM MANNOSE-SPECIFIC EIIAB COMPONENT-RELATED"/>
    <property type="match status" value="1"/>
</dbReference>
<keyword evidence="1" id="KW-0808">Transferase</keyword>
<dbReference type="PROSITE" id="PS51096">
    <property type="entry name" value="PTS_EIIA_TYPE_4"/>
    <property type="match status" value="1"/>
</dbReference>
<dbReference type="SUPFAM" id="SSF53062">
    <property type="entry name" value="PTS system fructose IIA component-like"/>
    <property type="match status" value="1"/>
</dbReference>
<dbReference type="RefSeq" id="WP_307405845.1">
    <property type="nucleotide sequence ID" value="NZ_JAUSUR010000001.1"/>
</dbReference>
<dbReference type="PANTHER" id="PTHR33799">
    <property type="entry name" value="PTS PERMEASE-RELATED-RELATED"/>
    <property type="match status" value="1"/>
</dbReference>
<sequence>MKPKLILMSHGKMAYETLQSAQMITGELNDIYVVSMDAEDGLDGTRAKYNKVLEELGDTPAVVAVDLFGGTPFNVASMTSLNDATKKIITGLNLAMVIEYSVSTIEDVSALANQLLDTGRMAVQTVGDDDDDCEIDE</sequence>
<dbReference type="InterPro" id="IPR004701">
    <property type="entry name" value="PTS_EIIA_man-typ"/>
</dbReference>
<accession>A0ABU0E0D8</accession>
<reference evidence="3 4" key="1">
    <citation type="submission" date="2023-07" db="EMBL/GenBank/DDBJ databases">
        <title>Genomic Encyclopedia of Type Strains, Phase IV (KMG-IV): sequencing the most valuable type-strain genomes for metagenomic binning, comparative biology and taxonomic classification.</title>
        <authorList>
            <person name="Goeker M."/>
        </authorList>
    </citation>
    <scope>NUCLEOTIDE SEQUENCE [LARGE SCALE GENOMIC DNA]</scope>
    <source>
        <strain evidence="3 4">DSM 16784</strain>
    </source>
</reference>
<name>A0ABU0E0D8_9FIRM</name>
<gene>
    <name evidence="3" type="ORF">J2S15_000902</name>
</gene>
<evidence type="ECO:0000259" key="2">
    <source>
        <dbReference type="PROSITE" id="PS51096"/>
    </source>
</evidence>